<keyword evidence="4" id="KW-0238">DNA-binding</keyword>
<keyword evidence="3" id="KW-0805">Transcription regulation</keyword>
<keyword evidence="8" id="KW-0808">Transferase</keyword>
<sequence length="697" mass="71282">MSGVDEGRDTVNGAARGSDFLQLAVADVPAGGKAEWLAGRLRAAIADGRLPVGGRLPPTRVLAAELRVSRGVVTEAYRRLAEDGQVTGRRRAGTVVVAAPFTNTAPPGPGAGSGVGDTGGHADGPGARGADGPGEDDAGRHADGLDVGSAGGHAHPPGTGGADGPQAQNAEGHVEGAGAGDTDGPAVDAVGGHPGPLGTSGADRLGHDVTRGDRPGRAPDRCPAGPIHGAPVHRGPVPIDGVPARPGPPGPFHGAPEHRGPAGPNRGTPAYRSPARPINGAPEYGNPAEPIHGAPAHRSPAGAPDDTPAAPDPAGLFGGVPGSGVFDALRAAPAVVDFTPGRPDLTVFPRAAWLRAERAVLAESAADHLGYGDPRGAPRLRRAVADWLARMRGVRVDPESVLIVAGTAQALTLLHPVLRADGVDAVAVEDPGSLGARQHLANGGLATPPVPVDEDGVRVDALWATGARAVLLTPAHQFPTGVVTSGERRRELLEWARAGGLILEDDYDAEHRYDRPPVPALRALLADRVCYLGSASKLLAPALRIGWLVAPARYRSALVDAKRFNDLGNAVLPQLVLARLMESGELERHLRLVRGRHRRRRDAMITALAGQLPGAVVHGAAAGLHLTVTYPGTVPDTEFAAAALAHGVKCHPLSWHRQSSGPPGLVLGYASGSPGVIADGVARLGRALRSLSRPVRT</sequence>
<dbReference type="GO" id="GO:0008483">
    <property type="term" value="F:transaminase activity"/>
    <property type="evidence" value="ECO:0007669"/>
    <property type="project" value="UniProtKB-KW"/>
</dbReference>
<evidence type="ECO:0000256" key="4">
    <source>
        <dbReference type="ARBA" id="ARBA00023125"/>
    </source>
</evidence>
<evidence type="ECO:0000313" key="9">
    <source>
        <dbReference type="Proteomes" id="UP001603418"/>
    </source>
</evidence>
<gene>
    <name evidence="8" type="ORF">ACF1HC_22590</name>
</gene>
<dbReference type="Pfam" id="PF00155">
    <property type="entry name" value="Aminotran_1_2"/>
    <property type="match status" value="1"/>
</dbReference>
<keyword evidence="2" id="KW-0663">Pyridoxal phosphate</keyword>
<organism evidence="8 9">
    <name type="scientific">Streptomyces eurythermus</name>
    <dbReference type="NCBI Taxonomy" id="42237"/>
    <lineage>
        <taxon>Bacteria</taxon>
        <taxon>Bacillati</taxon>
        <taxon>Actinomycetota</taxon>
        <taxon>Actinomycetes</taxon>
        <taxon>Kitasatosporales</taxon>
        <taxon>Streptomycetaceae</taxon>
        <taxon>Streptomyces</taxon>
    </lineage>
</organism>
<dbReference type="SUPFAM" id="SSF53383">
    <property type="entry name" value="PLP-dependent transferases"/>
    <property type="match status" value="1"/>
</dbReference>
<dbReference type="CDD" id="cd00609">
    <property type="entry name" value="AAT_like"/>
    <property type="match status" value="1"/>
</dbReference>
<evidence type="ECO:0000256" key="5">
    <source>
        <dbReference type="ARBA" id="ARBA00023163"/>
    </source>
</evidence>
<feature type="compositionally biased region" description="Basic and acidic residues" evidence="6">
    <location>
        <begin position="204"/>
        <end position="220"/>
    </location>
</feature>
<name>A0ABW6YZP4_9ACTN</name>
<evidence type="ECO:0000259" key="7">
    <source>
        <dbReference type="PROSITE" id="PS50949"/>
    </source>
</evidence>
<dbReference type="InterPro" id="IPR015424">
    <property type="entry name" value="PyrdxlP-dep_Trfase"/>
</dbReference>
<dbReference type="PROSITE" id="PS50949">
    <property type="entry name" value="HTH_GNTR"/>
    <property type="match status" value="1"/>
</dbReference>
<dbReference type="InterPro" id="IPR015421">
    <property type="entry name" value="PyrdxlP-dep_Trfase_major"/>
</dbReference>
<dbReference type="Gene3D" id="3.40.640.10">
    <property type="entry name" value="Type I PLP-dependent aspartate aminotransferase-like (Major domain)"/>
    <property type="match status" value="1"/>
</dbReference>
<protein>
    <submittedName>
        <fullName evidence="8">Aminotransferase class I/II-fold pyridoxal phosphate-dependent enzyme</fullName>
    </submittedName>
</protein>
<keyword evidence="5" id="KW-0804">Transcription</keyword>
<dbReference type="Gene3D" id="1.10.10.10">
    <property type="entry name" value="Winged helix-like DNA-binding domain superfamily/Winged helix DNA-binding domain"/>
    <property type="match status" value="1"/>
</dbReference>
<dbReference type="InterPro" id="IPR036390">
    <property type="entry name" value="WH_DNA-bd_sf"/>
</dbReference>
<keyword evidence="8" id="KW-0032">Aminotransferase</keyword>
<dbReference type="RefSeq" id="WP_244405914.1">
    <property type="nucleotide sequence ID" value="NZ_JBICBM010000010.1"/>
</dbReference>
<feature type="region of interest" description="Disordered" evidence="6">
    <location>
        <begin position="99"/>
        <end position="313"/>
    </location>
</feature>
<dbReference type="PANTHER" id="PTHR46577">
    <property type="entry name" value="HTH-TYPE TRANSCRIPTIONAL REGULATORY PROTEIN GABR"/>
    <property type="match status" value="1"/>
</dbReference>
<feature type="domain" description="HTH gntR-type" evidence="7">
    <location>
        <begin position="31"/>
        <end position="99"/>
    </location>
</feature>
<evidence type="ECO:0000313" key="8">
    <source>
        <dbReference type="EMBL" id="MFF9884361.1"/>
    </source>
</evidence>
<keyword evidence="9" id="KW-1185">Reference proteome</keyword>
<dbReference type="InterPro" id="IPR000524">
    <property type="entry name" value="Tscrpt_reg_HTH_GntR"/>
</dbReference>
<dbReference type="PANTHER" id="PTHR46577:SF1">
    <property type="entry name" value="HTH-TYPE TRANSCRIPTIONAL REGULATORY PROTEIN GABR"/>
    <property type="match status" value="1"/>
</dbReference>
<comment type="similarity">
    <text evidence="1">In the C-terminal section; belongs to the class-I pyridoxal-phosphate-dependent aminotransferase family.</text>
</comment>
<accession>A0ABW6YZP4</accession>
<proteinExistence type="inferred from homology"/>
<dbReference type="Pfam" id="PF00392">
    <property type="entry name" value="GntR"/>
    <property type="match status" value="1"/>
</dbReference>
<dbReference type="SMART" id="SM00345">
    <property type="entry name" value="HTH_GNTR"/>
    <property type="match status" value="1"/>
</dbReference>
<feature type="compositionally biased region" description="Low complexity" evidence="6">
    <location>
        <begin position="300"/>
        <end position="313"/>
    </location>
</feature>
<dbReference type="InterPro" id="IPR036388">
    <property type="entry name" value="WH-like_DNA-bd_sf"/>
</dbReference>
<comment type="caution">
    <text evidence="8">The sequence shown here is derived from an EMBL/GenBank/DDBJ whole genome shotgun (WGS) entry which is preliminary data.</text>
</comment>
<dbReference type="Proteomes" id="UP001603418">
    <property type="component" value="Unassembled WGS sequence"/>
</dbReference>
<dbReference type="InterPro" id="IPR004839">
    <property type="entry name" value="Aminotransferase_I/II_large"/>
</dbReference>
<reference evidence="8 9" key="1">
    <citation type="submission" date="2024-10" db="EMBL/GenBank/DDBJ databases">
        <title>The Natural Products Discovery Center: Release of the First 8490 Sequenced Strains for Exploring Actinobacteria Biosynthetic Diversity.</title>
        <authorList>
            <person name="Kalkreuter E."/>
            <person name="Kautsar S.A."/>
            <person name="Yang D."/>
            <person name="Bader C.D."/>
            <person name="Teijaro C.N."/>
            <person name="Fluegel L."/>
            <person name="Davis C.M."/>
            <person name="Simpson J.R."/>
            <person name="Lauterbach L."/>
            <person name="Steele A.D."/>
            <person name="Gui C."/>
            <person name="Meng S."/>
            <person name="Li G."/>
            <person name="Viehrig K."/>
            <person name="Ye F."/>
            <person name="Su P."/>
            <person name="Kiefer A.F."/>
            <person name="Nichols A."/>
            <person name="Cepeda A.J."/>
            <person name="Yan W."/>
            <person name="Fan B."/>
            <person name="Jiang Y."/>
            <person name="Adhikari A."/>
            <person name="Zheng C.-J."/>
            <person name="Schuster L."/>
            <person name="Cowan T.M."/>
            <person name="Smanski M.J."/>
            <person name="Chevrette M.G."/>
            <person name="De Carvalho L.P.S."/>
            <person name="Shen B."/>
        </authorList>
    </citation>
    <scope>NUCLEOTIDE SEQUENCE [LARGE SCALE GENOMIC DNA]</scope>
    <source>
        <strain evidence="8 9">NPDC013366</strain>
    </source>
</reference>
<dbReference type="SUPFAM" id="SSF46785">
    <property type="entry name" value="Winged helix' DNA-binding domain"/>
    <property type="match status" value="1"/>
</dbReference>
<evidence type="ECO:0000256" key="1">
    <source>
        <dbReference type="ARBA" id="ARBA00005384"/>
    </source>
</evidence>
<dbReference type="InterPro" id="IPR051446">
    <property type="entry name" value="HTH_trans_reg/aminotransferase"/>
</dbReference>
<evidence type="ECO:0000256" key="2">
    <source>
        <dbReference type="ARBA" id="ARBA00022898"/>
    </source>
</evidence>
<evidence type="ECO:0000256" key="6">
    <source>
        <dbReference type="SAM" id="MobiDB-lite"/>
    </source>
</evidence>
<dbReference type="CDD" id="cd07377">
    <property type="entry name" value="WHTH_GntR"/>
    <property type="match status" value="1"/>
</dbReference>
<feature type="compositionally biased region" description="Gly residues" evidence="6">
    <location>
        <begin position="110"/>
        <end position="132"/>
    </location>
</feature>
<dbReference type="EMBL" id="JBICBM010000010">
    <property type="protein sequence ID" value="MFF9884361.1"/>
    <property type="molecule type" value="Genomic_DNA"/>
</dbReference>
<evidence type="ECO:0000256" key="3">
    <source>
        <dbReference type="ARBA" id="ARBA00023015"/>
    </source>
</evidence>